<proteinExistence type="predicted"/>
<keyword evidence="2" id="KW-1185">Reference proteome</keyword>
<gene>
    <name evidence="1" type="ORF">M422DRAFT_173372</name>
</gene>
<organism evidence="1 2">
    <name type="scientific">Sphaerobolus stellatus (strain SS14)</name>
    <dbReference type="NCBI Taxonomy" id="990650"/>
    <lineage>
        <taxon>Eukaryota</taxon>
        <taxon>Fungi</taxon>
        <taxon>Dikarya</taxon>
        <taxon>Basidiomycota</taxon>
        <taxon>Agaricomycotina</taxon>
        <taxon>Agaricomycetes</taxon>
        <taxon>Phallomycetidae</taxon>
        <taxon>Geastrales</taxon>
        <taxon>Sphaerobolaceae</taxon>
        <taxon>Sphaerobolus</taxon>
    </lineage>
</organism>
<evidence type="ECO:0000313" key="1">
    <source>
        <dbReference type="EMBL" id="KIJ40747.1"/>
    </source>
</evidence>
<reference evidence="1 2" key="1">
    <citation type="submission" date="2014-06" db="EMBL/GenBank/DDBJ databases">
        <title>Evolutionary Origins and Diversification of the Mycorrhizal Mutualists.</title>
        <authorList>
            <consortium name="DOE Joint Genome Institute"/>
            <consortium name="Mycorrhizal Genomics Consortium"/>
            <person name="Kohler A."/>
            <person name="Kuo A."/>
            <person name="Nagy L.G."/>
            <person name="Floudas D."/>
            <person name="Copeland A."/>
            <person name="Barry K.W."/>
            <person name="Cichocki N."/>
            <person name="Veneault-Fourrey C."/>
            <person name="LaButti K."/>
            <person name="Lindquist E.A."/>
            <person name="Lipzen A."/>
            <person name="Lundell T."/>
            <person name="Morin E."/>
            <person name="Murat C."/>
            <person name="Riley R."/>
            <person name="Ohm R."/>
            <person name="Sun H."/>
            <person name="Tunlid A."/>
            <person name="Henrissat B."/>
            <person name="Grigoriev I.V."/>
            <person name="Hibbett D.S."/>
            <person name="Martin F."/>
        </authorList>
    </citation>
    <scope>NUCLEOTIDE SEQUENCE [LARGE SCALE GENOMIC DNA]</scope>
    <source>
        <strain evidence="1 2">SS14</strain>
    </source>
</reference>
<dbReference type="OrthoDB" id="2687259at2759"/>
<dbReference type="Proteomes" id="UP000054279">
    <property type="component" value="Unassembled WGS sequence"/>
</dbReference>
<dbReference type="AlphaFoldDB" id="A0A0C9VH53"/>
<dbReference type="HOGENOM" id="CLU_002498_2_0_1"/>
<dbReference type="EMBL" id="KN837142">
    <property type="protein sequence ID" value="KIJ40747.1"/>
    <property type="molecule type" value="Genomic_DNA"/>
</dbReference>
<sequence>MDPNFISADLAAQRDRLLDKYVDGILGEGEPGRTCGWKTNVQVPIQVPEGKKEWTNENGRTFHIPGLHHRLIVDMVRKNFEENPHLHYTPFQSWWRPPNELIGSEQCLYGDISSSEAFMSATHEINTDPYFRVTGCTLEKVVACVMAYSDATQLTQFGSASLWPIYVFPGNADSWFRLSPNTDADDHWAYIPTLPENLRNFILEISGQAASAPLFTHCKREMVQAVWQLLMDGDFIKAYRHSIVVRCSDGILRRIYIRLITYSADYPEKMLMLCLRDKGNCPCPLSKTTKSLIPQLGLKRDRERRESLARKDTHPTLFNVTEARKKIYGKTGLKVNSQSVEALLQPTSCIPTLNTFSQIVTHQSFNKYQMFTVDLMHEFELGVWKSVLLHLVRLMEQLGPTIINTFNNRYIFYHVFPFGRDTIRRFGDNVCALKKLGAQDYEDILQVGIPAQLCSV</sequence>
<evidence type="ECO:0000313" key="2">
    <source>
        <dbReference type="Proteomes" id="UP000054279"/>
    </source>
</evidence>
<dbReference type="InterPro" id="IPR041078">
    <property type="entry name" value="Plavaka"/>
</dbReference>
<dbReference type="Pfam" id="PF18759">
    <property type="entry name" value="Plavaka"/>
    <property type="match status" value="1"/>
</dbReference>
<protein>
    <submittedName>
        <fullName evidence="1">Unplaced genomic scaffold SPHSTscaffold_67, whole genome shotgun sequence</fullName>
    </submittedName>
</protein>
<accession>A0A0C9VH53</accession>
<name>A0A0C9VH53_SPHS4</name>